<gene>
    <name evidence="2" type="ORF">Tco_0707342</name>
</gene>
<feature type="region of interest" description="Disordered" evidence="1">
    <location>
        <begin position="83"/>
        <end position="141"/>
    </location>
</feature>
<reference evidence="2" key="1">
    <citation type="journal article" date="2022" name="Int. J. Mol. Sci.">
        <title>Draft Genome of Tanacetum Coccineum: Genomic Comparison of Closely Related Tanacetum-Family Plants.</title>
        <authorList>
            <person name="Yamashiro T."/>
            <person name="Shiraishi A."/>
            <person name="Nakayama K."/>
            <person name="Satake H."/>
        </authorList>
    </citation>
    <scope>NUCLEOTIDE SEQUENCE</scope>
</reference>
<dbReference type="Proteomes" id="UP001151760">
    <property type="component" value="Unassembled WGS sequence"/>
</dbReference>
<proteinExistence type="predicted"/>
<reference evidence="2" key="2">
    <citation type="submission" date="2022-01" db="EMBL/GenBank/DDBJ databases">
        <authorList>
            <person name="Yamashiro T."/>
            <person name="Shiraishi A."/>
            <person name="Satake H."/>
            <person name="Nakayama K."/>
        </authorList>
    </citation>
    <scope>NUCLEOTIDE SEQUENCE</scope>
</reference>
<organism evidence="2 3">
    <name type="scientific">Tanacetum coccineum</name>
    <dbReference type="NCBI Taxonomy" id="301880"/>
    <lineage>
        <taxon>Eukaryota</taxon>
        <taxon>Viridiplantae</taxon>
        <taxon>Streptophyta</taxon>
        <taxon>Embryophyta</taxon>
        <taxon>Tracheophyta</taxon>
        <taxon>Spermatophyta</taxon>
        <taxon>Magnoliopsida</taxon>
        <taxon>eudicotyledons</taxon>
        <taxon>Gunneridae</taxon>
        <taxon>Pentapetalae</taxon>
        <taxon>asterids</taxon>
        <taxon>campanulids</taxon>
        <taxon>Asterales</taxon>
        <taxon>Asteraceae</taxon>
        <taxon>Asteroideae</taxon>
        <taxon>Anthemideae</taxon>
        <taxon>Anthemidinae</taxon>
        <taxon>Tanacetum</taxon>
    </lineage>
</organism>
<sequence>MSPPARASRAKFRWGIAFVTGLKHFTNPVTKLEMKHTNRNCRIPQGLHPHQIEEKLIKINVGGEWIIEREMKISKDGTIYKFPDYHSSEEEEPTEQPISLNKYGSDDDELERNEADADEEEEEEEQMEEEVKYNNPQFSSM</sequence>
<dbReference type="EMBL" id="BQNB010010235">
    <property type="protein sequence ID" value="GJS74501.1"/>
    <property type="molecule type" value="Genomic_DNA"/>
</dbReference>
<accession>A0ABQ4YA23</accession>
<evidence type="ECO:0000313" key="3">
    <source>
        <dbReference type="Proteomes" id="UP001151760"/>
    </source>
</evidence>
<comment type="caution">
    <text evidence="2">The sequence shown here is derived from an EMBL/GenBank/DDBJ whole genome shotgun (WGS) entry which is preliminary data.</text>
</comment>
<keyword evidence="3" id="KW-1185">Reference proteome</keyword>
<evidence type="ECO:0000256" key="1">
    <source>
        <dbReference type="SAM" id="MobiDB-lite"/>
    </source>
</evidence>
<protein>
    <submittedName>
        <fullName evidence="2">Uncharacterized protein</fullName>
    </submittedName>
</protein>
<feature type="compositionally biased region" description="Acidic residues" evidence="1">
    <location>
        <begin position="106"/>
        <end position="128"/>
    </location>
</feature>
<name>A0ABQ4YA23_9ASTR</name>
<evidence type="ECO:0000313" key="2">
    <source>
        <dbReference type="EMBL" id="GJS74501.1"/>
    </source>
</evidence>